<organism evidence="6 7">
    <name type="scientific">Microbacterium saperdae</name>
    <dbReference type="NCBI Taxonomy" id="69368"/>
    <lineage>
        <taxon>Bacteria</taxon>
        <taxon>Bacillati</taxon>
        <taxon>Actinomycetota</taxon>
        <taxon>Actinomycetes</taxon>
        <taxon>Micrococcales</taxon>
        <taxon>Microbacteriaceae</taxon>
        <taxon>Microbacterium</taxon>
    </lineage>
</organism>
<sequence>MTTDLRTLLTDLRAQAQARVASTSAVLAELTHDRAGSNDDDEHDPEGVTLSSEWSRLTGLAEAAASELHQVDDALARMDAGTYGVCANCGRPIPAERLAVRPFAEYCVACAEKLGR</sequence>
<keyword evidence="7" id="KW-1185">Reference proteome</keyword>
<gene>
    <name evidence="6" type="ORF">FB560_3562</name>
</gene>
<evidence type="ECO:0000313" key="6">
    <source>
        <dbReference type="EMBL" id="TQL82080.1"/>
    </source>
</evidence>
<evidence type="ECO:0000256" key="2">
    <source>
        <dbReference type="ARBA" id="ARBA00022771"/>
    </source>
</evidence>
<evidence type="ECO:0000256" key="1">
    <source>
        <dbReference type="ARBA" id="ARBA00022723"/>
    </source>
</evidence>
<dbReference type="Gene3D" id="1.20.120.910">
    <property type="entry name" value="DksA, coiled-coil domain"/>
    <property type="match status" value="1"/>
</dbReference>
<feature type="domain" description="Zinc finger DksA/TraR C4-type" evidence="5">
    <location>
        <begin position="81"/>
        <end position="113"/>
    </location>
</feature>
<dbReference type="PANTHER" id="PTHR33823">
    <property type="entry name" value="RNA POLYMERASE-BINDING TRANSCRIPTION FACTOR DKSA-RELATED"/>
    <property type="match status" value="1"/>
</dbReference>
<dbReference type="EMBL" id="VFOX01000002">
    <property type="protein sequence ID" value="TQL82080.1"/>
    <property type="molecule type" value="Genomic_DNA"/>
</dbReference>
<dbReference type="PROSITE" id="PS51128">
    <property type="entry name" value="ZF_DKSA_2"/>
    <property type="match status" value="1"/>
</dbReference>
<evidence type="ECO:0000256" key="3">
    <source>
        <dbReference type="ARBA" id="ARBA00022833"/>
    </source>
</evidence>
<dbReference type="InterPro" id="IPR000962">
    <property type="entry name" value="Znf_DskA_TraR"/>
</dbReference>
<feature type="zinc finger region" description="dksA C4-type" evidence="4">
    <location>
        <begin position="86"/>
        <end position="110"/>
    </location>
</feature>
<evidence type="ECO:0000259" key="5">
    <source>
        <dbReference type="Pfam" id="PF01258"/>
    </source>
</evidence>
<evidence type="ECO:0000313" key="7">
    <source>
        <dbReference type="Proteomes" id="UP000317209"/>
    </source>
</evidence>
<dbReference type="Proteomes" id="UP000317209">
    <property type="component" value="Unassembled WGS sequence"/>
</dbReference>
<keyword evidence="2" id="KW-0863">Zinc-finger</keyword>
<dbReference type="OrthoDB" id="1121111at2"/>
<name>A0A543BB66_9MICO</name>
<dbReference type="RefSeq" id="WP_141874008.1">
    <property type="nucleotide sequence ID" value="NZ_VFOX01000002.1"/>
</dbReference>
<proteinExistence type="predicted"/>
<comment type="caution">
    <text evidence="6">The sequence shown here is derived from an EMBL/GenBank/DDBJ whole genome shotgun (WGS) entry which is preliminary data.</text>
</comment>
<dbReference type="PANTHER" id="PTHR33823:SF4">
    <property type="entry name" value="GENERAL STRESS PROTEIN 16O"/>
    <property type="match status" value="1"/>
</dbReference>
<evidence type="ECO:0000256" key="4">
    <source>
        <dbReference type="PROSITE-ProRule" id="PRU00510"/>
    </source>
</evidence>
<accession>A0A543BB66</accession>
<keyword evidence="3" id="KW-0862">Zinc</keyword>
<dbReference type="AlphaFoldDB" id="A0A543BB66"/>
<reference evidence="6 7" key="1">
    <citation type="submission" date="2019-06" db="EMBL/GenBank/DDBJ databases">
        <title>Sequencing the genomes of 1000 actinobacteria strains.</title>
        <authorList>
            <person name="Klenk H.-P."/>
        </authorList>
    </citation>
    <scope>NUCLEOTIDE SEQUENCE [LARGE SCALE GENOMIC DNA]</scope>
    <source>
        <strain evidence="6 7">DSM 20169</strain>
    </source>
</reference>
<protein>
    <submittedName>
        <fullName evidence="6">TraR/DksA family transcriptional regulator</fullName>
    </submittedName>
</protein>
<dbReference type="Pfam" id="PF01258">
    <property type="entry name" value="zf-dskA_traR"/>
    <property type="match status" value="1"/>
</dbReference>
<keyword evidence="1" id="KW-0479">Metal-binding</keyword>
<dbReference type="SUPFAM" id="SSF57716">
    <property type="entry name" value="Glucocorticoid receptor-like (DNA-binding domain)"/>
    <property type="match status" value="1"/>
</dbReference>
<dbReference type="GO" id="GO:0008270">
    <property type="term" value="F:zinc ion binding"/>
    <property type="evidence" value="ECO:0007669"/>
    <property type="project" value="UniProtKB-KW"/>
</dbReference>